<evidence type="ECO:0000256" key="2">
    <source>
        <dbReference type="ARBA" id="ARBA00022908"/>
    </source>
</evidence>
<dbReference type="Proteomes" id="UP000193942">
    <property type="component" value="Unassembled WGS sequence"/>
</dbReference>
<feature type="domain" description="Core-binding (CB)" evidence="7">
    <location>
        <begin position="1"/>
        <end position="89"/>
    </location>
</feature>
<dbReference type="InterPro" id="IPR050090">
    <property type="entry name" value="Tyrosine_recombinase_XerCD"/>
</dbReference>
<dbReference type="GO" id="GO:0006310">
    <property type="term" value="P:DNA recombination"/>
    <property type="evidence" value="ECO:0007669"/>
    <property type="project" value="UniProtKB-KW"/>
</dbReference>
<dbReference type="GO" id="GO:0003677">
    <property type="term" value="F:DNA binding"/>
    <property type="evidence" value="ECO:0007669"/>
    <property type="project" value="UniProtKB-UniRule"/>
</dbReference>
<dbReference type="PROSITE" id="PS51900">
    <property type="entry name" value="CB"/>
    <property type="match status" value="1"/>
</dbReference>
<evidence type="ECO:0000313" key="9">
    <source>
        <dbReference type="Proteomes" id="UP000193942"/>
    </source>
</evidence>
<dbReference type="Gene3D" id="1.10.150.130">
    <property type="match status" value="1"/>
</dbReference>
<dbReference type="PANTHER" id="PTHR30349:SF64">
    <property type="entry name" value="PROPHAGE INTEGRASE INTD-RELATED"/>
    <property type="match status" value="1"/>
</dbReference>
<comment type="similarity">
    <text evidence="1">Belongs to the 'phage' integrase family.</text>
</comment>
<reference evidence="8 9" key="1">
    <citation type="submission" date="2010-04" db="EMBL/GenBank/DDBJ databases">
        <title>The Genome Sequence of Escherichia coli TA447.</title>
        <authorList>
            <consortium name="The Broad Institute Genome Sequencing Platform"/>
            <consortium name="The Broad Institute Genome Sequencing Center for Infectious Disease"/>
            <person name="Feldgarden M."/>
            <person name="Gordon D.M."/>
            <person name="Johnson J.R."/>
            <person name="Johnston B.D."/>
            <person name="Young S."/>
            <person name="Zeng Q."/>
            <person name="Koehrsen M."/>
            <person name="Alvarado L."/>
            <person name="Berlin A.M."/>
            <person name="Borenstein D."/>
            <person name="Chapman S.B."/>
            <person name="Chen Z."/>
            <person name="Engels R."/>
            <person name="Freedman E."/>
            <person name="Gellesch M."/>
            <person name="Goldberg J."/>
            <person name="Griggs A."/>
            <person name="Gujja S."/>
            <person name="Heilman E.R."/>
            <person name="Heiman D.I."/>
            <person name="Hepburn T.A."/>
            <person name="Howarth C."/>
            <person name="Jen D."/>
            <person name="Larson L."/>
            <person name="Mehta T."/>
            <person name="Park D."/>
            <person name="Pearson M."/>
            <person name="Richards J."/>
            <person name="Roberts A."/>
            <person name="Saif S."/>
            <person name="Shea T.D."/>
            <person name="Shenoy N."/>
            <person name="Sisk P."/>
            <person name="Stolte C."/>
            <person name="Sykes S.N."/>
            <person name="Walk T."/>
            <person name="White J."/>
            <person name="Yandava C."/>
            <person name="Haas B."/>
            <person name="Henn M.R."/>
            <person name="Nusbaum C."/>
            <person name="Birren B."/>
        </authorList>
    </citation>
    <scope>NUCLEOTIDE SEQUENCE [LARGE SCALE GENOMIC DNA]</scope>
    <source>
        <strain evidence="8 9">TA447</strain>
    </source>
</reference>
<organism evidence="8 9">
    <name type="scientific">Escherichia coli TA447</name>
    <dbReference type="NCBI Taxonomy" id="656447"/>
    <lineage>
        <taxon>Bacteria</taxon>
        <taxon>Pseudomonadati</taxon>
        <taxon>Pseudomonadota</taxon>
        <taxon>Gammaproteobacteria</taxon>
        <taxon>Enterobacterales</taxon>
        <taxon>Enterobacteriaceae</taxon>
        <taxon>Escherichia</taxon>
    </lineage>
</organism>
<dbReference type="RefSeq" id="WP_085453174.1">
    <property type="nucleotide sequence ID" value="NZ_ADIZ01000031.1"/>
</dbReference>
<dbReference type="Pfam" id="PF00589">
    <property type="entry name" value="Phage_integrase"/>
    <property type="match status" value="1"/>
</dbReference>
<dbReference type="SUPFAM" id="SSF56349">
    <property type="entry name" value="DNA breaking-rejoining enzymes"/>
    <property type="match status" value="1"/>
</dbReference>
<dbReference type="PANTHER" id="PTHR30349">
    <property type="entry name" value="PHAGE INTEGRASE-RELATED"/>
    <property type="match status" value="1"/>
</dbReference>
<evidence type="ECO:0000259" key="7">
    <source>
        <dbReference type="PROSITE" id="PS51900"/>
    </source>
</evidence>
<dbReference type="EMBL" id="ADIZ01000031">
    <property type="protein sequence ID" value="OSK92642.1"/>
    <property type="molecule type" value="Genomic_DNA"/>
</dbReference>
<dbReference type="AlphaFoldDB" id="A0A1X3IX16"/>
<evidence type="ECO:0000256" key="1">
    <source>
        <dbReference type="ARBA" id="ARBA00008857"/>
    </source>
</evidence>
<proteinExistence type="inferred from homology"/>
<evidence type="ECO:0000256" key="5">
    <source>
        <dbReference type="PROSITE-ProRule" id="PRU01248"/>
    </source>
</evidence>
<dbReference type="InterPro" id="IPR044068">
    <property type="entry name" value="CB"/>
</dbReference>
<dbReference type="InterPro" id="IPR002104">
    <property type="entry name" value="Integrase_catalytic"/>
</dbReference>
<dbReference type="InterPro" id="IPR011010">
    <property type="entry name" value="DNA_brk_join_enz"/>
</dbReference>
<protein>
    <submittedName>
        <fullName evidence="8">Putative phage integrase</fullName>
    </submittedName>
</protein>
<evidence type="ECO:0000256" key="3">
    <source>
        <dbReference type="ARBA" id="ARBA00023125"/>
    </source>
</evidence>
<dbReference type="InterPro" id="IPR013762">
    <property type="entry name" value="Integrase-like_cat_sf"/>
</dbReference>
<evidence type="ECO:0000256" key="4">
    <source>
        <dbReference type="ARBA" id="ARBA00023172"/>
    </source>
</evidence>
<evidence type="ECO:0000313" key="8">
    <source>
        <dbReference type="EMBL" id="OSK92642.1"/>
    </source>
</evidence>
<dbReference type="InterPro" id="IPR010998">
    <property type="entry name" value="Integrase_recombinase_N"/>
</dbReference>
<dbReference type="PROSITE" id="PS51898">
    <property type="entry name" value="TYR_RECOMBINASE"/>
    <property type="match status" value="1"/>
</dbReference>
<gene>
    <name evidence="8" type="ORF">ECXG_01153</name>
</gene>
<keyword evidence="3 5" id="KW-0238">DNA-binding</keyword>
<name>A0A1X3IX16_ECOLX</name>
<sequence>MKTHDIDSLWDNLMDEYFFCKSLRRATEWSYRKVLSGFRKFVGFHRTPDSIVRRDVQEWRRFVLKDQGLTSHTWNNKVRHMRAIYNFGEESGLITVSENPFSGMLVKQEKRRKKTLSKAQILRIVLILQQFSEAENQYTGLYIKCAIRPAWFWLTVVNTLRYTGMRLNQLLHLRLKDVCPAEKWIDLRAEGSKTHREWRIPVARQLQPQLQKLLDEAVRRGATPEDYLFHYKRFVVPVSEAKRITGLPDEQPVKSFFRRLSQECGFQVSPHRFRHTLASILMSTPERNLHLVKNMLGHQNVSTTMGYVEMNLEVAAQALEHELEVFTDRL</sequence>
<dbReference type="GO" id="GO:0015074">
    <property type="term" value="P:DNA integration"/>
    <property type="evidence" value="ECO:0007669"/>
    <property type="project" value="UniProtKB-KW"/>
</dbReference>
<evidence type="ECO:0000259" key="6">
    <source>
        <dbReference type="PROSITE" id="PS51898"/>
    </source>
</evidence>
<comment type="caution">
    <text evidence="8">The sequence shown here is derived from an EMBL/GenBank/DDBJ whole genome shotgun (WGS) entry which is preliminary data.</text>
</comment>
<keyword evidence="2" id="KW-0229">DNA integration</keyword>
<keyword evidence="4" id="KW-0233">DNA recombination</keyword>
<dbReference type="Gene3D" id="1.10.443.10">
    <property type="entry name" value="Intergrase catalytic core"/>
    <property type="match status" value="1"/>
</dbReference>
<feature type="domain" description="Tyr recombinase" evidence="6">
    <location>
        <begin position="111"/>
        <end position="320"/>
    </location>
</feature>
<accession>A0A1X3IX16</accession>
<dbReference type="CDD" id="cd00397">
    <property type="entry name" value="DNA_BRE_C"/>
    <property type="match status" value="1"/>
</dbReference>